<accession>A0A8H3G5W1</accession>
<keyword evidence="1" id="KW-0732">Signal</keyword>
<feature type="chain" id="PRO_5034519386" evidence="1">
    <location>
        <begin position="26"/>
        <end position="182"/>
    </location>
</feature>
<reference evidence="2" key="1">
    <citation type="submission" date="2021-03" db="EMBL/GenBank/DDBJ databases">
        <authorList>
            <person name="Tagirdzhanova G."/>
        </authorList>
    </citation>
    <scope>NUCLEOTIDE SEQUENCE</scope>
</reference>
<sequence length="182" mass="19507">MKIFAFTSALVLGRFLIVANGGTLAVKPVALPSRNLTAPATLPVALSSHTIPFVVPGTSTTLTFSNYGALISQTELDLCLIEGLAAILSIVSSLATKTEESFLPTHKFKQSYGRVEVLLQDYSAPAFRMTYKVVADVLRGIGLFMSLYGWFEVRVEVFVKGTGYVGVGRIGKGVRDGNADEV</sequence>
<feature type="signal peptide" evidence="1">
    <location>
        <begin position="1"/>
        <end position="25"/>
    </location>
</feature>
<gene>
    <name evidence="2" type="ORF">HETSPECPRED_010567</name>
</gene>
<name>A0A8H3G5W1_9LECA</name>
<protein>
    <submittedName>
        <fullName evidence="2">Uncharacterized protein</fullName>
    </submittedName>
</protein>
<evidence type="ECO:0000313" key="2">
    <source>
        <dbReference type="EMBL" id="CAF9937128.1"/>
    </source>
</evidence>
<dbReference type="Proteomes" id="UP000664521">
    <property type="component" value="Unassembled WGS sequence"/>
</dbReference>
<dbReference type="AlphaFoldDB" id="A0A8H3G5W1"/>
<comment type="caution">
    <text evidence="2">The sequence shown here is derived from an EMBL/GenBank/DDBJ whole genome shotgun (WGS) entry which is preliminary data.</text>
</comment>
<dbReference type="OrthoDB" id="5326461at2759"/>
<evidence type="ECO:0000313" key="3">
    <source>
        <dbReference type="Proteomes" id="UP000664521"/>
    </source>
</evidence>
<organism evidence="2 3">
    <name type="scientific">Heterodermia speciosa</name>
    <dbReference type="NCBI Taxonomy" id="116794"/>
    <lineage>
        <taxon>Eukaryota</taxon>
        <taxon>Fungi</taxon>
        <taxon>Dikarya</taxon>
        <taxon>Ascomycota</taxon>
        <taxon>Pezizomycotina</taxon>
        <taxon>Lecanoromycetes</taxon>
        <taxon>OSLEUM clade</taxon>
        <taxon>Lecanoromycetidae</taxon>
        <taxon>Caliciales</taxon>
        <taxon>Physciaceae</taxon>
        <taxon>Heterodermia</taxon>
    </lineage>
</organism>
<evidence type="ECO:0000256" key="1">
    <source>
        <dbReference type="SAM" id="SignalP"/>
    </source>
</evidence>
<proteinExistence type="predicted"/>
<dbReference type="EMBL" id="CAJPDS010000098">
    <property type="protein sequence ID" value="CAF9937128.1"/>
    <property type="molecule type" value="Genomic_DNA"/>
</dbReference>
<keyword evidence="3" id="KW-1185">Reference proteome</keyword>